<keyword evidence="3 6" id="KW-1133">Transmembrane helix</keyword>
<evidence type="ECO:0000256" key="1">
    <source>
        <dbReference type="ARBA" id="ARBA00004167"/>
    </source>
</evidence>
<evidence type="ECO:0000259" key="7">
    <source>
        <dbReference type="Pfam" id="PF03168"/>
    </source>
</evidence>
<dbReference type="InterPro" id="IPR004864">
    <property type="entry name" value="LEA_2"/>
</dbReference>
<keyword evidence="9" id="KW-1185">Reference proteome</keyword>
<keyword evidence="2 6" id="KW-0812">Transmembrane</keyword>
<dbReference type="OMA" id="NCKYRFR"/>
<dbReference type="Proteomes" id="UP000594263">
    <property type="component" value="Unplaced"/>
</dbReference>
<feature type="transmembrane region" description="Helical" evidence="6">
    <location>
        <begin position="62"/>
        <end position="88"/>
    </location>
</feature>
<sequence>MADRIHPDDPEAPPSTTASPSAPLVPPGHVKSDQPDHHHHDHHRAHTSTRARKKPRSCCCRVFCWTISIIIILIVAIAITAGILYLIFRPKLPDYSIDSLRVTELALNPDATLSASFTLNVTAENPNTKIGIYYLRGSRLSAWYEDTELCNGSLPAFYQGHENTTVMDVVMSGRHVNGTRILSRVQEREQASGSVPLSLRANVPVRIKWGSLKLMKMKFRVRCKFQVDALTANTALRITSSSCNFRLKL</sequence>
<keyword evidence="4 6" id="KW-0472">Membrane</keyword>
<protein>
    <recommendedName>
        <fullName evidence="7">Late embryogenesis abundant protein LEA-2 subgroup domain-containing protein</fullName>
    </recommendedName>
</protein>
<dbReference type="InterPro" id="IPR044839">
    <property type="entry name" value="NDR1-like"/>
</dbReference>
<feature type="domain" description="Late embryogenesis abundant protein LEA-2 subgroup" evidence="7">
    <location>
        <begin position="121"/>
        <end position="223"/>
    </location>
</feature>
<proteinExistence type="predicted"/>
<dbReference type="GO" id="GO:0005886">
    <property type="term" value="C:plasma membrane"/>
    <property type="evidence" value="ECO:0007669"/>
    <property type="project" value="TreeGrafter"/>
</dbReference>
<dbReference type="EnsemblPlants" id="Kaladp0008s0559.1.v1.1">
    <property type="protein sequence ID" value="Kaladp0008s0559.1.v1.1.CDS.1"/>
    <property type="gene ID" value="Kaladp0008s0559.v1.1"/>
</dbReference>
<evidence type="ECO:0000256" key="3">
    <source>
        <dbReference type="ARBA" id="ARBA00022989"/>
    </source>
</evidence>
<dbReference type="AlphaFoldDB" id="A0A7N0RDI1"/>
<dbReference type="PANTHER" id="PTHR31234">
    <property type="entry name" value="LATE EMBRYOGENESIS ABUNDANT (LEA) HYDROXYPROLINE-RICH GLYCOPROTEIN FAMILY"/>
    <property type="match status" value="1"/>
</dbReference>
<comment type="subcellular location">
    <subcellularLocation>
        <location evidence="1">Membrane</location>
        <topology evidence="1">Single-pass membrane protein</topology>
    </subcellularLocation>
</comment>
<feature type="compositionally biased region" description="Basic residues" evidence="5">
    <location>
        <begin position="39"/>
        <end position="50"/>
    </location>
</feature>
<evidence type="ECO:0000313" key="9">
    <source>
        <dbReference type="Proteomes" id="UP000594263"/>
    </source>
</evidence>
<dbReference type="GO" id="GO:0098542">
    <property type="term" value="P:defense response to other organism"/>
    <property type="evidence" value="ECO:0007669"/>
    <property type="project" value="InterPro"/>
</dbReference>
<evidence type="ECO:0000256" key="6">
    <source>
        <dbReference type="SAM" id="Phobius"/>
    </source>
</evidence>
<evidence type="ECO:0000256" key="5">
    <source>
        <dbReference type="SAM" id="MobiDB-lite"/>
    </source>
</evidence>
<name>A0A7N0RDI1_KALFE</name>
<dbReference type="Pfam" id="PF03168">
    <property type="entry name" value="LEA_2"/>
    <property type="match status" value="1"/>
</dbReference>
<accession>A0A7N0RDI1</accession>
<reference evidence="8" key="1">
    <citation type="submission" date="2021-01" db="UniProtKB">
        <authorList>
            <consortium name="EnsemblPlants"/>
        </authorList>
    </citation>
    <scope>IDENTIFICATION</scope>
</reference>
<evidence type="ECO:0000313" key="8">
    <source>
        <dbReference type="EnsemblPlants" id="Kaladp0008s0559.1.v1.1.CDS.1"/>
    </source>
</evidence>
<organism evidence="8 9">
    <name type="scientific">Kalanchoe fedtschenkoi</name>
    <name type="common">Lavender scallops</name>
    <name type="synonym">South American air plant</name>
    <dbReference type="NCBI Taxonomy" id="63787"/>
    <lineage>
        <taxon>Eukaryota</taxon>
        <taxon>Viridiplantae</taxon>
        <taxon>Streptophyta</taxon>
        <taxon>Embryophyta</taxon>
        <taxon>Tracheophyta</taxon>
        <taxon>Spermatophyta</taxon>
        <taxon>Magnoliopsida</taxon>
        <taxon>eudicotyledons</taxon>
        <taxon>Gunneridae</taxon>
        <taxon>Pentapetalae</taxon>
        <taxon>Saxifragales</taxon>
        <taxon>Crassulaceae</taxon>
        <taxon>Kalanchoe</taxon>
    </lineage>
</organism>
<dbReference type="Gramene" id="Kaladp0008s0559.1.v1.1">
    <property type="protein sequence ID" value="Kaladp0008s0559.1.v1.1.CDS.1"/>
    <property type="gene ID" value="Kaladp0008s0559.v1.1"/>
</dbReference>
<evidence type="ECO:0000256" key="2">
    <source>
        <dbReference type="ARBA" id="ARBA00022692"/>
    </source>
</evidence>
<feature type="region of interest" description="Disordered" evidence="5">
    <location>
        <begin position="1"/>
        <end position="50"/>
    </location>
</feature>
<dbReference type="PANTHER" id="PTHR31234:SF72">
    <property type="entry name" value="NDR1_HIN1-LIKE PROTEIN 6"/>
    <property type="match status" value="1"/>
</dbReference>
<evidence type="ECO:0000256" key="4">
    <source>
        <dbReference type="ARBA" id="ARBA00023136"/>
    </source>
</evidence>